<dbReference type="Pfam" id="PF20256">
    <property type="entry name" value="MoCoBD_2"/>
    <property type="match status" value="2"/>
</dbReference>
<dbReference type="SUPFAM" id="SSF56003">
    <property type="entry name" value="Molybdenum cofactor-binding domain"/>
    <property type="match status" value="2"/>
</dbReference>
<dbReference type="InterPro" id="IPR008274">
    <property type="entry name" value="AldOxase/xan_DH_MoCoBD1"/>
</dbReference>
<reference evidence="3" key="1">
    <citation type="submission" date="2013-05" db="EMBL/GenBank/DDBJ databases">
        <title>Genome assembly of Cystobacter fuscus DSM 2262.</title>
        <authorList>
            <person name="Sharma G."/>
            <person name="Khatri I."/>
            <person name="Kaur C."/>
            <person name="Mayilraj S."/>
            <person name="Subramanian S."/>
        </authorList>
    </citation>
    <scope>NUCLEOTIDE SEQUENCE [LARGE SCALE GENOMIC DNA]</scope>
    <source>
        <strain evidence="3">DSM 2262</strain>
    </source>
</reference>
<dbReference type="InterPro" id="IPR052516">
    <property type="entry name" value="N-heterocyclic_Hydroxylase"/>
</dbReference>
<sequence>MSTRIERRAVLQGALVLAFSLAGPPGLGAQTAPGKLPGDLQRNPQLDAWLRIGADGAVTLKTGKVELGQGILTAFAQLCADELDVELSRLVIVSGDTRHSPRQGATAGSMSMPEGGVAVRAAAAEARSLLLAMAGERLGVPVSRLTVQDGTVTDSTGGKSITYWRLMGGRTWNRKATGTVAPKPASARRYIGQPIARVDLPGKLTGEPSFVQDLRPDQLAHGRVVRAPSQGATLLEADVASVRDMPGVLGVVRDGDFLGVIAEKEWQAHKAATRLAASARWREHARLPEDPYAWLLGQKTQDTVIDHAERPEGPAPARTLEASYRRPYVMHGSIGPSCAVAHWDGDVLTLHCHSQTIFETSAAIAKMLGLPAEKVWGRHLSGSGCYGHNGADDAAADAALLARALPGRPVRVQWSRQDEHMCEPYGPAMVTKVRASVDAAGHVLDWTYELWSTSHGTRPGGEPGNLLAGRSLAKPFPQPTPRNGGPPNYAADRNAIPLYAFPGRRVTTHFVTEMPVRTSSHRSLGALANVFSIESFMDELAHAAGVAPLDYRLHHLEDPRAKDVLRKAAELLGGSARPLPPHHGRGLGFARYKNLASYCAVGLEVFVEPTTHALRVTRAVLAADAGEIVNPDGLTNQLEGGLIQTLSWCLKEEVRHDARRILSRDWSSYPVLTFSEVPPVEVALIDRPGEPFLGAGEATQGPTAAALANAVFDATGLRARELPLTPQRLAALREAARPLNP</sequence>
<dbReference type="InterPro" id="IPR006311">
    <property type="entry name" value="TAT_signal"/>
</dbReference>
<dbReference type="InterPro" id="IPR037165">
    <property type="entry name" value="AldOxase/xan_DH_Mopterin-bd_sf"/>
</dbReference>
<dbReference type="EMBL" id="ANAH02000064">
    <property type="protein sequence ID" value="EPX57045.1"/>
    <property type="molecule type" value="Genomic_DNA"/>
</dbReference>
<protein>
    <submittedName>
        <fullName evidence="3">Isoquinoline 1-oxidoreductase beta subunit</fullName>
    </submittedName>
</protein>
<accession>S9NXW7</accession>
<dbReference type="eggNOG" id="COG1529">
    <property type="taxonomic scope" value="Bacteria"/>
</dbReference>
<feature type="chain" id="PRO_5004554385" evidence="1">
    <location>
        <begin position="30"/>
        <end position="741"/>
    </location>
</feature>
<dbReference type="PROSITE" id="PS51318">
    <property type="entry name" value="TAT"/>
    <property type="match status" value="1"/>
</dbReference>
<evidence type="ECO:0000259" key="2">
    <source>
        <dbReference type="SMART" id="SM01008"/>
    </source>
</evidence>
<keyword evidence="4" id="KW-1185">Reference proteome</keyword>
<proteinExistence type="predicted"/>
<dbReference type="PANTHER" id="PTHR47495">
    <property type="entry name" value="ALDEHYDE DEHYDROGENASE"/>
    <property type="match status" value="1"/>
</dbReference>
<dbReference type="PANTHER" id="PTHR47495:SF1">
    <property type="entry name" value="BLL3820 PROTEIN"/>
    <property type="match status" value="1"/>
</dbReference>
<dbReference type="InterPro" id="IPR012368">
    <property type="entry name" value="OxRdtase_Mopterin-bd_su_IorB"/>
</dbReference>
<comment type="caution">
    <text evidence="3">The sequence shown here is derived from an EMBL/GenBank/DDBJ whole genome shotgun (WGS) entry which is preliminary data.</text>
</comment>
<dbReference type="Gene3D" id="3.90.1170.50">
    <property type="entry name" value="Aldehyde oxidase/xanthine dehydrogenase, a/b hammerhead"/>
    <property type="match status" value="1"/>
</dbReference>
<dbReference type="Gene3D" id="3.30.365.10">
    <property type="entry name" value="Aldehyde oxidase/xanthine dehydrogenase, molybdopterin binding domain"/>
    <property type="match status" value="4"/>
</dbReference>
<feature type="domain" description="Aldehyde oxidase/xanthine dehydrogenase a/b hammerhead" evidence="2">
    <location>
        <begin position="205"/>
        <end position="285"/>
    </location>
</feature>
<dbReference type="GO" id="GO:0016491">
    <property type="term" value="F:oxidoreductase activity"/>
    <property type="evidence" value="ECO:0007669"/>
    <property type="project" value="InterPro"/>
</dbReference>
<feature type="signal peptide" evidence="1">
    <location>
        <begin position="1"/>
        <end position="29"/>
    </location>
</feature>
<gene>
    <name evidence="3" type="ORF">D187_006799</name>
</gene>
<dbReference type="InterPro" id="IPR000674">
    <property type="entry name" value="Ald_Oxase/Xan_DH_a/b"/>
</dbReference>
<dbReference type="AlphaFoldDB" id="S9NXW7"/>
<dbReference type="InterPro" id="IPR046867">
    <property type="entry name" value="AldOxase/xan_DH_MoCoBD2"/>
</dbReference>
<dbReference type="RefSeq" id="WP_002630322.1">
    <property type="nucleotide sequence ID" value="NZ_ANAH02000064.1"/>
</dbReference>
<name>S9NXW7_CYSF2</name>
<evidence type="ECO:0000256" key="1">
    <source>
        <dbReference type="SAM" id="SignalP"/>
    </source>
</evidence>
<evidence type="ECO:0000313" key="3">
    <source>
        <dbReference type="EMBL" id="EPX57045.1"/>
    </source>
</evidence>
<dbReference type="OrthoDB" id="9775084at2"/>
<organism evidence="3 4">
    <name type="scientific">Cystobacter fuscus (strain ATCC 25194 / DSM 2262 / NBRC 100088 / M29)</name>
    <dbReference type="NCBI Taxonomy" id="1242864"/>
    <lineage>
        <taxon>Bacteria</taxon>
        <taxon>Pseudomonadati</taxon>
        <taxon>Myxococcota</taxon>
        <taxon>Myxococcia</taxon>
        <taxon>Myxococcales</taxon>
        <taxon>Cystobacterineae</taxon>
        <taxon>Archangiaceae</taxon>
        <taxon>Cystobacter</taxon>
    </lineage>
</organism>
<keyword evidence="1" id="KW-0732">Signal</keyword>
<dbReference type="SMART" id="SM01008">
    <property type="entry name" value="Ald_Xan_dh_C"/>
    <property type="match status" value="1"/>
</dbReference>
<dbReference type="PIRSF" id="PIRSF036389">
    <property type="entry name" value="IOR_B"/>
    <property type="match status" value="1"/>
</dbReference>
<evidence type="ECO:0000313" key="4">
    <source>
        <dbReference type="Proteomes" id="UP000011682"/>
    </source>
</evidence>
<dbReference type="Pfam" id="PF02738">
    <property type="entry name" value="MoCoBD_1"/>
    <property type="match status" value="1"/>
</dbReference>
<dbReference type="Proteomes" id="UP000011682">
    <property type="component" value="Unassembled WGS sequence"/>
</dbReference>